<evidence type="ECO:0000313" key="12">
    <source>
        <dbReference type="Proteomes" id="UP001207337"/>
    </source>
</evidence>
<evidence type="ECO:0000256" key="4">
    <source>
        <dbReference type="ARBA" id="ARBA00022692"/>
    </source>
</evidence>
<dbReference type="InterPro" id="IPR023996">
    <property type="entry name" value="TonB-dep_OMP_SusC/RagA"/>
</dbReference>
<dbReference type="InterPro" id="IPR037066">
    <property type="entry name" value="Plug_dom_sf"/>
</dbReference>
<comment type="subcellular location">
    <subcellularLocation>
        <location evidence="1 8">Cell outer membrane</location>
        <topology evidence="1 8">Multi-pass membrane protein</topology>
    </subcellularLocation>
</comment>
<evidence type="ECO:0000256" key="2">
    <source>
        <dbReference type="ARBA" id="ARBA00022448"/>
    </source>
</evidence>
<dbReference type="Gene3D" id="2.60.40.1120">
    <property type="entry name" value="Carboxypeptidase-like, regulatory domain"/>
    <property type="match status" value="1"/>
</dbReference>
<evidence type="ECO:0000256" key="5">
    <source>
        <dbReference type="ARBA" id="ARBA00022729"/>
    </source>
</evidence>
<evidence type="ECO:0000256" key="6">
    <source>
        <dbReference type="ARBA" id="ARBA00023136"/>
    </source>
</evidence>
<protein>
    <submittedName>
        <fullName evidence="11">TonB-dependent receptor</fullName>
    </submittedName>
</protein>
<dbReference type="PROSITE" id="PS52016">
    <property type="entry name" value="TONB_DEPENDENT_REC_3"/>
    <property type="match status" value="1"/>
</dbReference>
<feature type="chain" id="PRO_5047333435" evidence="9">
    <location>
        <begin position="28"/>
        <end position="1123"/>
    </location>
</feature>
<keyword evidence="3 8" id="KW-1134">Transmembrane beta strand</keyword>
<dbReference type="InterPro" id="IPR036942">
    <property type="entry name" value="Beta-barrel_TonB_sf"/>
</dbReference>
<dbReference type="PANTHER" id="PTHR30069">
    <property type="entry name" value="TONB-DEPENDENT OUTER MEMBRANE RECEPTOR"/>
    <property type="match status" value="1"/>
</dbReference>
<dbReference type="NCBIfam" id="TIGR04057">
    <property type="entry name" value="SusC_RagA_signa"/>
    <property type="match status" value="1"/>
</dbReference>
<evidence type="ECO:0000313" key="11">
    <source>
        <dbReference type="EMBL" id="MCW9712337.1"/>
    </source>
</evidence>
<keyword evidence="6 8" id="KW-0472">Membrane</keyword>
<name>A0ABT3PWX1_9BACT</name>
<comment type="caution">
    <text evidence="11">The sequence shown here is derived from an EMBL/GenBank/DDBJ whole genome shotgun (WGS) entry which is preliminary data.</text>
</comment>
<keyword evidence="5 9" id="KW-0732">Signal</keyword>
<comment type="similarity">
    <text evidence="8">Belongs to the TonB-dependent receptor family.</text>
</comment>
<dbReference type="SUPFAM" id="SSF56935">
    <property type="entry name" value="Porins"/>
    <property type="match status" value="1"/>
</dbReference>
<dbReference type="Gene3D" id="2.170.130.10">
    <property type="entry name" value="TonB-dependent receptor, plug domain"/>
    <property type="match status" value="1"/>
</dbReference>
<dbReference type="InterPro" id="IPR012910">
    <property type="entry name" value="Plug_dom"/>
</dbReference>
<proteinExistence type="inferred from homology"/>
<dbReference type="InterPro" id="IPR008969">
    <property type="entry name" value="CarboxyPept-like_regulatory"/>
</dbReference>
<keyword evidence="4 8" id="KW-0812">Transmembrane</keyword>
<dbReference type="Pfam" id="PF07715">
    <property type="entry name" value="Plug"/>
    <property type="match status" value="1"/>
</dbReference>
<reference evidence="11 12" key="1">
    <citation type="submission" date="2021-11" db="EMBL/GenBank/DDBJ databases">
        <title>Aliifidinibius sp. nov., a new bacterium isolated from saline soil.</title>
        <authorList>
            <person name="Galisteo C."/>
            <person name="De La Haba R."/>
            <person name="Sanchez-Porro C."/>
            <person name="Ventosa A."/>
        </authorList>
    </citation>
    <scope>NUCLEOTIDE SEQUENCE [LARGE SCALE GENOMIC DNA]</scope>
    <source>
        <strain evidence="11 12">KACC 190600</strain>
    </source>
</reference>
<dbReference type="PANTHER" id="PTHR30069:SF29">
    <property type="entry name" value="HEMOGLOBIN AND HEMOGLOBIN-HAPTOGLOBIN-BINDING PROTEIN 1-RELATED"/>
    <property type="match status" value="1"/>
</dbReference>
<keyword evidence="11" id="KW-0675">Receptor</keyword>
<keyword evidence="7 8" id="KW-0998">Cell outer membrane</keyword>
<evidence type="ECO:0000256" key="3">
    <source>
        <dbReference type="ARBA" id="ARBA00022452"/>
    </source>
</evidence>
<feature type="signal peptide" evidence="9">
    <location>
        <begin position="1"/>
        <end position="27"/>
    </location>
</feature>
<feature type="domain" description="TonB-dependent receptor plug" evidence="10">
    <location>
        <begin position="224"/>
        <end position="331"/>
    </location>
</feature>
<dbReference type="InterPro" id="IPR023997">
    <property type="entry name" value="TonB-dep_OMP_SusC/RagA_CS"/>
</dbReference>
<evidence type="ECO:0000256" key="8">
    <source>
        <dbReference type="PROSITE-ProRule" id="PRU01360"/>
    </source>
</evidence>
<organism evidence="11 12">
    <name type="scientific">Fodinibius salicampi</name>
    <dbReference type="NCBI Taxonomy" id="1920655"/>
    <lineage>
        <taxon>Bacteria</taxon>
        <taxon>Pseudomonadati</taxon>
        <taxon>Balneolota</taxon>
        <taxon>Balneolia</taxon>
        <taxon>Balneolales</taxon>
        <taxon>Balneolaceae</taxon>
        <taxon>Fodinibius</taxon>
    </lineage>
</organism>
<evidence type="ECO:0000256" key="1">
    <source>
        <dbReference type="ARBA" id="ARBA00004571"/>
    </source>
</evidence>
<dbReference type="Pfam" id="PF13715">
    <property type="entry name" value="CarbopepD_reg_2"/>
    <property type="match status" value="1"/>
</dbReference>
<keyword evidence="2 8" id="KW-0813">Transport</keyword>
<dbReference type="InterPro" id="IPR039426">
    <property type="entry name" value="TonB-dep_rcpt-like"/>
</dbReference>
<dbReference type="EMBL" id="JAJNDC010000001">
    <property type="protein sequence ID" value="MCW9712337.1"/>
    <property type="molecule type" value="Genomic_DNA"/>
</dbReference>
<dbReference type="Proteomes" id="UP001207337">
    <property type="component" value="Unassembled WGS sequence"/>
</dbReference>
<dbReference type="RefSeq" id="WP_265788216.1">
    <property type="nucleotide sequence ID" value="NZ_BAABRS010000001.1"/>
</dbReference>
<gene>
    <name evidence="11" type="ORF">LQ318_05395</name>
</gene>
<dbReference type="Gene3D" id="2.40.170.20">
    <property type="entry name" value="TonB-dependent receptor, beta-barrel domain"/>
    <property type="match status" value="1"/>
</dbReference>
<evidence type="ECO:0000259" key="10">
    <source>
        <dbReference type="Pfam" id="PF07715"/>
    </source>
</evidence>
<dbReference type="NCBIfam" id="TIGR04056">
    <property type="entry name" value="OMP_RagA_SusC"/>
    <property type="match status" value="1"/>
</dbReference>
<keyword evidence="12" id="KW-1185">Reference proteome</keyword>
<evidence type="ECO:0000256" key="9">
    <source>
        <dbReference type="SAM" id="SignalP"/>
    </source>
</evidence>
<sequence length="1123" mass="126152">MKNAAYRFLKVMVIVLGISMVGSHTQAQTLGSLLLPTESSQENDQLLVEEGMSLNKALEQIERQFNVVFLYRTGVLVDKKVSTTRLLSNNVEKAIDELLKDQKLVFKYLNPKTYGIYEPEEKTREKNQVVQEMINGTVSDAQSGEVLTGVNILVKGTSIGASTDIDGNFELEVPSLQDTLVVSYIGYQSQEVPINGRQQLDIQLTPGAIAGEEMIVVGYQTQTKATSTGSISTVQGEDIAKAPVINAENNLVGRLPGVVAINNTGQPGESGSTLQIRGSNTLGDNSPLVVIDGVTNRTGGLSRLNPNDIESITVLKDASAAIYGSQAANGVILVTTKRGREGTPEVSVSYNQGFTQPTRIPEMADAATYARMVNEIDMYRGREERYSQEDIQKYREGTNPWTHPNTDWFNAAFKDLSKQNKMNASVSGGSETINYYLSLGAANENGFFKNSGFKYDQYNFRSNIDGEINDNLSISVNLSGRRELQEAPIRGVGPTFRALMRGKPTLPAYWPNGRPGPDIEYGDNPVVTGTQATGYNRDKRDVLQSNIKVEFDVPFVEGLEFESNVSYDKNYQFNKLWETPWYLYTWDYETYDDNGDPVLTRAKRGLNEPQLTQDAADNYQATLNLIGRYQQDFGDHAFNLLLGVERQTFQNQYFSAYRERYLSSSIDQLFAGSEEQKDNNGSAFEGARQNYFGRINYNYNEKYLVEFVGRYDGSFIFPEGKRYGFFPGISIGWRLSEESFWQENVSFLEGFKVRASWGQTGNDRIEPFQYLTTYGFGNGYIFEQTNLVKSLQQERIPNSNVTWEVANQFDVGFDAEMLDSRLMIEADYFYYLRSDILWWRNASIPTTAGFSLPRENIGEVVNSGFDGRITYSDQFGDLSFDIGGNAGYAYNKIQYWDESPGVPDYQRSTGSPMNTGLYYRADGVYNDQQEIDANPSWPGARPGDIKFVDVNGDGEINGLDRVRIDKNEMPRFTAGLTLDAAYKNFDFSTLLQGATGAVRYVFTESGEIGNFMQSYADKRWTPENSDTEHPRTYNRTDEYWTSNQNTYFLRSADYLRLKSVEIGYNLPASLGEQVGVQNMRIYVSGYNLLTLDKLNVFDPEASSSSGQYYPQKRVFNAGISLTF</sequence>
<dbReference type="SUPFAM" id="SSF49464">
    <property type="entry name" value="Carboxypeptidase regulatory domain-like"/>
    <property type="match status" value="1"/>
</dbReference>
<accession>A0ABT3PWX1</accession>
<evidence type="ECO:0000256" key="7">
    <source>
        <dbReference type="ARBA" id="ARBA00023237"/>
    </source>
</evidence>